<comment type="subcellular location">
    <subcellularLocation>
        <location evidence="2">Cytoplasm</location>
    </subcellularLocation>
    <subcellularLocation>
        <location evidence="1">Nucleus</location>
    </subcellularLocation>
</comment>
<feature type="compositionally biased region" description="Polar residues" evidence="8">
    <location>
        <begin position="541"/>
        <end position="565"/>
    </location>
</feature>
<dbReference type="OrthoDB" id="10015001at2759"/>
<name>A0A9D3SH39_9TELE</name>
<keyword evidence="12" id="KW-1185">Reference proteome</keyword>
<evidence type="ECO:0000259" key="9">
    <source>
        <dbReference type="Pfam" id="PF07888"/>
    </source>
</evidence>
<evidence type="ECO:0000313" key="12">
    <source>
        <dbReference type="Proteomes" id="UP000824219"/>
    </source>
</evidence>
<evidence type="ECO:0000256" key="1">
    <source>
        <dbReference type="ARBA" id="ARBA00004123"/>
    </source>
</evidence>
<dbReference type="GO" id="GO:0003713">
    <property type="term" value="F:transcription coactivator activity"/>
    <property type="evidence" value="ECO:0007669"/>
    <property type="project" value="TreeGrafter"/>
</dbReference>
<feature type="compositionally biased region" description="Basic and acidic residues" evidence="8">
    <location>
        <begin position="604"/>
        <end position="625"/>
    </location>
</feature>
<dbReference type="Gene3D" id="2.60.40.2840">
    <property type="match status" value="1"/>
</dbReference>
<dbReference type="Proteomes" id="UP000824219">
    <property type="component" value="Linkage Group LG21"/>
</dbReference>
<comment type="caution">
    <text evidence="11">The sequence shown here is derived from an EMBL/GenBank/DDBJ whole genome shotgun (WGS) entry which is preliminary data.</text>
</comment>
<dbReference type="GO" id="GO:0005634">
    <property type="term" value="C:nucleus"/>
    <property type="evidence" value="ECO:0007669"/>
    <property type="project" value="UniProtKB-SubCell"/>
</dbReference>
<dbReference type="InterPro" id="IPR012852">
    <property type="entry name" value="CALCOCO1-like"/>
</dbReference>
<dbReference type="EMBL" id="JAHKSW010000021">
    <property type="protein sequence ID" value="KAG7318769.1"/>
    <property type="molecule type" value="Genomic_DNA"/>
</dbReference>
<dbReference type="InterPro" id="IPR051002">
    <property type="entry name" value="UBA_autophagy_assoc_protein"/>
</dbReference>
<dbReference type="PANTHER" id="PTHR31915">
    <property type="entry name" value="SKICH DOMAIN-CONTAINING PROTEIN"/>
    <property type="match status" value="1"/>
</dbReference>
<gene>
    <name evidence="11" type="ORF">KOW79_017243</name>
</gene>
<evidence type="ECO:0000313" key="11">
    <source>
        <dbReference type="EMBL" id="KAG7318769.1"/>
    </source>
</evidence>
<evidence type="ECO:0000259" key="10">
    <source>
        <dbReference type="Pfam" id="PF17751"/>
    </source>
</evidence>
<organism evidence="11 12">
    <name type="scientific">Hemibagrus wyckioides</name>
    <dbReference type="NCBI Taxonomy" id="337641"/>
    <lineage>
        <taxon>Eukaryota</taxon>
        <taxon>Metazoa</taxon>
        <taxon>Chordata</taxon>
        <taxon>Craniata</taxon>
        <taxon>Vertebrata</taxon>
        <taxon>Euteleostomi</taxon>
        <taxon>Actinopterygii</taxon>
        <taxon>Neopterygii</taxon>
        <taxon>Teleostei</taxon>
        <taxon>Ostariophysi</taxon>
        <taxon>Siluriformes</taxon>
        <taxon>Bagridae</taxon>
        <taxon>Hemibagrus</taxon>
    </lineage>
</organism>
<dbReference type="Pfam" id="PF07888">
    <property type="entry name" value="CALCOCO1"/>
    <property type="match status" value="1"/>
</dbReference>
<dbReference type="PANTHER" id="PTHR31915:SF5">
    <property type="entry name" value="CALCIUM-BINDING AND COILED-COIL DOMAIN-CONTAINING PROTEIN 1"/>
    <property type="match status" value="1"/>
</dbReference>
<evidence type="ECO:0000256" key="6">
    <source>
        <dbReference type="ARBA" id="ARBA00037963"/>
    </source>
</evidence>
<protein>
    <recommendedName>
        <fullName evidence="13">Calcium-binding and coiled-coil domain-containing protein 1</fullName>
    </recommendedName>
</protein>
<feature type="domain" description="SKICH" evidence="10">
    <location>
        <begin position="85"/>
        <end position="188"/>
    </location>
</feature>
<evidence type="ECO:0000256" key="7">
    <source>
        <dbReference type="SAM" id="Coils"/>
    </source>
</evidence>
<evidence type="ECO:0000256" key="3">
    <source>
        <dbReference type="ARBA" id="ARBA00022490"/>
    </source>
</evidence>
<feature type="region of interest" description="Disordered" evidence="8">
    <location>
        <begin position="540"/>
        <end position="648"/>
    </location>
</feature>
<evidence type="ECO:0000256" key="5">
    <source>
        <dbReference type="ARBA" id="ARBA00023242"/>
    </source>
</evidence>
<reference evidence="11 12" key="1">
    <citation type="submission" date="2021-06" db="EMBL/GenBank/DDBJ databases">
        <title>Chromosome-level genome assembly of the red-tail catfish (Hemibagrus wyckioides).</title>
        <authorList>
            <person name="Shao F."/>
        </authorList>
    </citation>
    <scope>NUCLEOTIDE SEQUENCE [LARGE SCALE GENOMIC DNA]</scope>
    <source>
        <strain evidence="11">EC202008001</strain>
        <tissue evidence="11">Blood</tissue>
    </source>
</reference>
<dbReference type="Pfam" id="PF17751">
    <property type="entry name" value="SKICH"/>
    <property type="match status" value="1"/>
</dbReference>
<comment type="similarity">
    <text evidence="6">Belongs to the CALCOCO family.</text>
</comment>
<sequence length="648" mass="75311">MKSAGVSKMPRGPPRRNFISHEAPVRKWSALARATHREENKLQSPELQTHPNYSDHQLIQHQQGQKPHLLADSEAAMEKEECWNVKFRNVAQTYFPQTRVECRYTLSCEHNWSCRDWIGLFKAGWTSVRDYHTYVWALAPEDYTPGKEVNSSILFHPSYLPNPSATAYQFVYVDELGEICAVSPQFTFSAPKPLDELVTLEEERNGEEENEGEDLLLVVPRAQILQSHLETCQGELLLLQKQLRASSVDLEKHRERSENERQEFEAERVEMRKEISDLRERLRSSLEMINRMEEKEKDVLKSHDSISVEMSSLLTERAENHQQIKDLEEDVSSLVQQKQDTEAELERMRERVKKLTMQRKDEEDERRNLQMESKHCREELRVLQERLETSECSVEVLRRDLSELGALQSQNQAELHQIRLQAAQTTLQLSQANLNLREGQASWAKERENLRKNAELDKERVQKLSHELQKKEEWLEEERTEREKLELELGNEKACNRELRASVRAMQKEREQLQQEKQELQDHIRVFRLRLESERDMAWTTAASSSRTEVVSGSTSAPLQKSNCNKVEEAEMISLLQSEKAEPEEEEAGSDEEGVGSEEEAEPEVDKTREQETQSRDMDVGENIKSEAQTPSEIKANILSECADAPLW</sequence>
<accession>A0A9D3SH39</accession>
<evidence type="ECO:0000256" key="8">
    <source>
        <dbReference type="SAM" id="MobiDB-lite"/>
    </source>
</evidence>
<keyword evidence="4 7" id="KW-0175">Coiled coil</keyword>
<feature type="compositionally biased region" description="Acidic residues" evidence="8">
    <location>
        <begin position="582"/>
        <end position="603"/>
    </location>
</feature>
<feature type="coiled-coil region" evidence="7">
    <location>
        <begin position="247"/>
        <end position="400"/>
    </location>
</feature>
<evidence type="ECO:0000256" key="2">
    <source>
        <dbReference type="ARBA" id="ARBA00004496"/>
    </source>
</evidence>
<feature type="domain" description="Calcium binding and coiled-coil" evidence="9">
    <location>
        <begin position="372"/>
        <end position="584"/>
    </location>
</feature>
<dbReference type="GO" id="GO:0045944">
    <property type="term" value="P:positive regulation of transcription by RNA polymerase II"/>
    <property type="evidence" value="ECO:0007669"/>
    <property type="project" value="TreeGrafter"/>
</dbReference>
<evidence type="ECO:0000256" key="4">
    <source>
        <dbReference type="ARBA" id="ARBA00023054"/>
    </source>
</evidence>
<proteinExistence type="inferred from homology"/>
<dbReference type="InterPro" id="IPR041611">
    <property type="entry name" value="SKICH"/>
</dbReference>
<dbReference type="GO" id="GO:0005737">
    <property type="term" value="C:cytoplasm"/>
    <property type="evidence" value="ECO:0007669"/>
    <property type="project" value="UniProtKB-SubCell"/>
</dbReference>
<keyword evidence="5" id="KW-0539">Nucleus</keyword>
<evidence type="ECO:0008006" key="13">
    <source>
        <dbReference type="Google" id="ProtNLM"/>
    </source>
</evidence>
<keyword evidence="3" id="KW-0963">Cytoplasm</keyword>
<dbReference type="AlphaFoldDB" id="A0A9D3SH39"/>
<feature type="coiled-coil region" evidence="7">
    <location>
        <begin position="444"/>
        <end position="530"/>
    </location>
</feature>